<accession>A0ABT1RUT0</accession>
<feature type="chain" id="PRO_5046231606" evidence="2">
    <location>
        <begin position="22"/>
        <end position="456"/>
    </location>
</feature>
<evidence type="ECO:0000256" key="1">
    <source>
        <dbReference type="SAM" id="MobiDB-lite"/>
    </source>
</evidence>
<proteinExistence type="predicted"/>
<dbReference type="PANTHER" id="PTHR43649:SF12">
    <property type="entry name" value="DIACETYLCHITOBIOSE BINDING PROTEIN DASA"/>
    <property type="match status" value="1"/>
</dbReference>
<sequence>MKARKLFALVLAGALMVSSFAACGNSNSSSTASKTESKTESSKAESSSAESTPASTGGEKEKSDAKLNIWVYGWEKASADKIKEDTAAYKEETGVEVTVTPIASDSYSTKIQATIAGGNNPDLAFVDAGVQSTQLAAKGKLLGLNQFGVEEYKDKFYDSVWDTMVYKDDVYGLRITSNNLALFYNKELFEKAGLEEPKDWTWDDLREAAKKLTDPDNGIFGLDLPVYDKKGGYTWNWLPFLWQNGGELLNEDRTEAVFNSPEGVEALKFWKTMVQEDKSVPLQAAPTGVNRFTSGITAMVIDGPWNLNPFLSDPNFKDKFGVAPLPKQKTQATVVGGEGVVAFSNTKYPQEAYDYLVHLTCSDFVHTFWENWITIPPQPAEKDFYADDETYGKYLQVFSDQMEYSRTRPFTPSWPQIEDTLGIDLQGYMFNKTDDAQASLDKAVEDVNKILAEEDK</sequence>
<evidence type="ECO:0000256" key="2">
    <source>
        <dbReference type="SAM" id="SignalP"/>
    </source>
</evidence>
<evidence type="ECO:0000313" key="4">
    <source>
        <dbReference type="Proteomes" id="UP001524473"/>
    </source>
</evidence>
<name>A0ABT1RUT0_9FIRM</name>
<keyword evidence="2" id="KW-0732">Signal</keyword>
<dbReference type="PANTHER" id="PTHR43649">
    <property type="entry name" value="ARABINOSE-BINDING PROTEIN-RELATED"/>
    <property type="match status" value="1"/>
</dbReference>
<organism evidence="3 4">
    <name type="scientific">Neglectibacter timonensis</name>
    <dbReference type="NCBI Taxonomy" id="1776382"/>
    <lineage>
        <taxon>Bacteria</taxon>
        <taxon>Bacillati</taxon>
        <taxon>Bacillota</taxon>
        <taxon>Clostridia</taxon>
        <taxon>Eubacteriales</taxon>
        <taxon>Oscillospiraceae</taxon>
        <taxon>Neglectibacter</taxon>
    </lineage>
</organism>
<feature type="compositionally biased region" description="Low complexity" evidence="1">
    <location>
        <begin position="44"/>
        <end position="56"/>
    </location>
</feature>
<dbReference type="CDD" id="cd13585">
    <property type="entry name" value="PBP2_TMBP_like"/>
    <property type="match status" value="1"/>
</dbReference>
<dbReference type="Pfam" id="PF01547">
    <property type="entry name" value="SBP_bac_1"/>
    <property type="match status" value="1"/>
</dbReference>
<dbReference type="Proteomes" id="UP001524473">
    <property type="component" value="Unassembled WGS sequence"/>
</dbReference>
<feature type="region of interest" description="Disordered" evidence="1">
    <location>
        <begin position="23"/>
        <end position="61"/>
    </location>
</feature>
<keyword evidence="4" id="KW-1185">Reference proteome</keyword>
<dbReference type="InterPro" id="IPR050490">
    <property type="entry name" value="Bact_solute-bd_prot1"/>
</dbReference>
<reference evidence="3 4" key="1">
    <citation type="submission" date="2022-06" db="EMBL/GenBank/DDBJ databases">
        <title>Isolation of gut microbiota from human fecal samples.</title>
        <authorList>
            <person name="Pamer E.G."/>
            <person name="Barat B."/>
            <person name="Waligurski E."/>
            <person name="Medina S."/>
            <person name="Paddock L."/>
            <person name="Mostad J."/>
        </authorList>
    </citation>
    <scope>NUCLEOTIDE SEQUENCE [LARGE SCALE GENOMIC DNA]</scope>
    <source>
        <strain evidence="3 4">DFI.9.73</strain>
    </source>
</reference>
<gene>
    <name evidence="3" type="ORF">NE695_00615</name>
</gene>
<dbReference type="InterPro" id="IPR006059">
    <property type="entry name" value="SBP"/>
</dbReference>
<dbReference type="GeneID" id="90532301"/>
<dbReference type="RefSeq" id="WP_066863543.1">
    <property type="nucleotide sequence ID" value="NZ_CABKVV010000013.1"/>
</dbReference>
<dbReference type="PROSITE" id="PS51257">
    <property type="entry name" value="PROKAR_LIPOPROTEIN"/>
    <property type="match status" value="1"/>
</dbReference>
<evidence type="ECO:0000313" key="3">
    <source>
        <dbReference type="EMBL" id="MCQ4838413.1"/>
    </source>
</evidence>
<dbReference type="EMBL" id="JANFZH010000001">
    <property type="protein sequence ID" value="MCQ4838413.1"/>
    <property type="molecule type" value="Genomic_DNA"/>
</dbReference>
<dbReference type="Gene3D" id="3.40.190.10">
    <property type="entry name" value="Periplasmic binding protein-like II"/>
    <property type="match status" value="1"/>
</dbReference>
<protein>
    <submittedName>
        <fullName evidence="3">Sugar ABC transporter substrate-binding protein</fullName>
    </submittedName>
</protein>
<comment type="caution">
    <text evidence="3">The sequence shown here is derived from an EMBL/GenBank/DDBJ whole genome shotgun (WGS) entry which is preliminary data.</text>
</comment>
<dbReference type="SUPFAM" id="SSF53850">
    <property type="entry name" value="Periplasmic binding protein-like II"/>
    <property type="match status" value="1"/>
</dbReference>
<feature type="signal peptide" evidence="2">
    <location>
        <begin position="1"/>
        <end position="21"/>
    </location>
</feature>